<evidence type="ECO:0000313" key="2">
    <source>
        <dbReference type="EMBL" id="GBP33516.1"/>
    </source>
</evidence>
<organism evidence="2 3">
    <name type="scientific">Eumeta variegata</name>
    <name type="common">Bagworm moth</name>
    <name type="synonym">Eumeta japonica</name>
    <dbReference type="NCBI Taxonomy" id="151549"/>
    <lineage>
        <taxon>Eukaryota</taxon>
        <taxon>Metazoa</taxon>
        <taxon>Ecdysozoa</taxon>
        <taxon>Arthropoda</taxon>
        <taxon>Hexapoda</taxon>
        <taxon>Insecta</taxon>
        <taxon>Pterygota</taxon>
        <taxon>Neoptera</taxon>
        <taxon>Endopterygota</taxon>
        <taxon>Lepidoptera</taxon>
        <taxon>Glossata</taxon>
        <taxon>Ditrysia</taxon>
        <taxon>Tineoidea</taxon>
        <taxon>Psychidae</taxon>
        <taxon>Oiketicinae</taxon>
        <taxon>Eumeta</taxon>
    </lineage>
</organism>
<sequence>MIFFAHSCRSVRACSLTIWKSRVTFKSHGHERRPRSAPPPAAPPGPRSIGSPSADYRADCKQAEILTPLRVRPVTGVTLS</sequence>
<accession>A0A4C1V580</accession>
<evidence type="ECO:0000256" key="1">
    <source>
        <dbReference type="SAM" id="MobiDB-lite"/>
    </source>
</evidence>
<name>A0A4C1V580_EUMVA</name>
<protein>
    <submittedName>
        <fullName evidence="2">Uncharacterized protein</fullName>
    </submittedName>
</protein>
<evidence type="ECO:0000313" key="3">
    <source>
        <dbReference type="Proteomes" id="UP000299102"/>
    </source>
</evidence>
<gene>
    <name evidence="2" type="ORF">EVAR_28671_1</name>
</gene>
<proteinExistence type="predicted"/>
<feature type="compositionally biased region" description="Pro residues" evidence="1">
    <location>
        <begin position="36"/>
        <end position="46"/>
    </location>
</feature>
<reference evidence="2 3" key="1">
    <citation type="journal article" date="2019" name="Commun. Biol.">
        <title>The bagworm genome reveals a unique fibroin gene that provides high tensile strength.</title>
        <authorList>
            <person name="Kono N."/>
            <person name="Nakamura H."/>
            <person name="Ohtoshi R."/>
            <person name="Tomita M."/>
            <person name="Numata K."/>
            <person name="Arakawa K."/>
        </authorList>
    </citation>
    <scope>NUCLEOTIDE SEQUENCE [LARGE SCALE GENOMIC DNA]</scope>
</reference>
<dbReference type="AlphaFoldDB" id="A0A4C1V580"/>
<comment type="caution">
    <text evidence="2">The sequence shown here is derived from an EMBL/GenBank/DDBJ whole genome shotgun (WGS) entry which is preliminary data.</text>
</comment>
<feature type="region of interest" description="Disordered" evidence="1">
    <location>
        <begin position="26"/>
        <end position="55"/>
    </location>
</feature>
<feature type="compositionally biased region" description="Basic residues" evidence="1">
    <location>
        <begin position="26"/>
        <end position="35"/>
    </location>
</feature>
<dbReference type="EMBL" id="BGZK01000275">
    <property type="protein sequence ID" value="GBP33516.1"/>
    <property type="molecule type" value="Genomic_DNA"/>
</dbReference>
<dbReference type="Proteomes" id="UP000299102">
    <property type="component" value="Unassembled WGS sequence"/>
</dbReference>
<keyword evidence="3" id="KW-1185">Reference proteome</keyword>